<protein>
    <recommendedName>
        <fullName evidence="4">Ribosomal subunit interface protein</fullName>
    </recommendedName>
</protein>
<dbReference type="InterPro" id="IPR003489">
    <property type="entry name" value="RHF/RaiA"/>
</dbReference>
<sequence length="139" mass="15877">MRTNIKTDGVEVTKQMKERLDWICSKLEKMADAKDPDALHCEIVVSQVAGVTDEPEFQAEIRFFDSSGEVHTAKATAGNPLVALDIAHDEIERKYFQEQRGKHEKQKVRDLNSRRAELAKKVAEEPPRRKAGRRFGDEE</sequence>
<comment type="caution">
    <text evidence="2">The sequence shown here is derived from an EMBL/GenBank/DDBJ whole genome shotgun (WGS) entry which is preliminary data.</text>
</comment>
<evidence type="ECO:0008006" key="4">
    <source>
        <dbReference type="Google" id="ProtNLM"/>
    </source>
</evidence>
<dbReference type="SUPFAM" id="SSF69754">
    <property type="entry name" value="Ribosome binding protein Y (YfiA homologue)"/>
    <property type="match status" value="1"/>
</dbReference>
<name>A0A1F6CMI1_9BACT</name>
<feature type="region of interest" description="Disordered" evidence="1">
    <location>
        <begin position="97"/>
        <end position="139"/>
    </location>
</feature>
<evidence type="ECO:0000313" key="3">
    <source>
        <dbReference type="Proteomes" id="UP000176445"/>
    </source>
</evidence>
<gene>
    <name evidence="2" type="ORF">A2704_05825</name>
</gene>
<organism evidence="2 3">
    <name type="scientific">Candidatus Kaiserbacteria bacterium RIFCSPHIGHO2_01_FULL_54_36b</name>
    <dbReference type="NCBI Taxonomy" id="1798483"/>
    <lineage>
        <taxon>Bacteria</taxon>
        <taxon>Candidatus Kaiseribacteriota</taxon>
    </lineage>
</organism>
<proteinExistence type="predicted"/>
<accession>A0A1F6CMI1</accession>
<evidence type="ECO:0000256" key="1">
    <source>
        <dbReference type="SAM" id="MobiDB-lite"/>
    </source>
</evidence>
<dbReference type="EMBL" id="MFKW01000052">
    <property type="protein sequence ID" value="OGG50426.1"/>
    <property type="molecule type" value="Genomic_DNA"/>
</dbReference>
<dbReference type="Pfam" id="PF02482">
    <property type="entry name" value="Ribosomal_S30AE"/>
    <property type="match status" value="1"/>
</dbReference>
<dbReference type="InterPro" id="IPR036567">
    <property type="entry name" value="RHF-like"/>
</dbReference>
<reference evidence="2 3" key="1">
    <citation type="journal article" date="2016" name="Nat. Commun.">
        <title>Thousands of microbial genomes shed light on interconnected biogeochemical processes in an aquifer system.</title>
        <authorList>
            <person name="Anantharaman K."/>
            <person name="Brown C.T."/>
            <person name="Hug L.A."/>
            <person name="Sharon I."/>
            <person name="Castelle C.J."/>
            <person name="Probst A.J."/>
            <person name="Thomas B.C."/>
            <person name="Singh A."/>
            <person name="Wilkins M.J."/>
            <person name="Karaoz U."/>
            <person name="Brodie E.L."/>
            <person name="Williams K.H."/>
            <person name="Hubbard S.S."/>
            <person name="Banfield J.F."/>
        </authorList>
    </citation>
    <scope>NUCLEOTIDE SEQUENCE [LARGE SCALE GENOMIC DNA]</scope>
</reference>
<dbReference type="Gene3D" id="3.30.160.100">
    <property type="entry name" value="Ribosome hibernation promotion factor-like"/>
    <property type="match status" value="1"/>
</dbReference>
<dbReference type="AlphaFoldDB" id="A0A1F6CMI1"/>
<dbReference type="Proteomes" id="UP000176445">
    <property type="component" value="Unassembled WGS sequence"/>
</dbReference>
<evidence type="ECO:0000313" key="2">
    <source>
        <dbReference type="EMBL" id="OGG50426.1"/>
    </source>
</evidence>